<evidence type="ECO:0000313" key="2">
    <source>
        <dbReference type="EMBL" id="MTV50846.1"/>
    </source>
</evidence>
<organism evidence="2 3">
    <name type="scientific">Heliobacterium mobile</name>
    <name type="common">Heliobacillus mobilis</name>
    <dbReference type="NCBI Taxonomy" id="28064"/>
    <lineage>
        <taxon>Bacteria</taxon>
        <taxon>Bacillati</taxon>
        <taxon>Bacillota</taxon>
        <taxon>Clostridia</taxon>
        <taxon>Eubacteriales</taxon>
        <taxon>Heliobacteriaceae</taxon>
        <taxon>Heliobacterium</taxon>
    </lineage>
</organism>
<dbReference type="EMBL" id="WNKU01000039">
    <property type="protein sequence ID" value="MTV50846.1"/>
    <property type="molecule type" value="Genomic_DNA"/>
</dbReference>
<dbReference type="PRINTS" id="PR00111">
    <property type="entry name" value="ABHYDROLASE"/>
</dbReference>
<name>A0A6I3SQ38_HELMO</name>
<dbReference type="SUPFAM" id="SSF53474">
    <property type="entry name" value="alpha/beta-Hydrolases"/>
    <property type="match status" value="1"/>
</dbReference>
<proteinExistence type="predicted"/>
<evidence type="ECO:0000313" key="3">
    <source>
        <dbReference type="Proteomes" id="UP000430670"/>
    </source>
</evidence>
<dbReference type="InterPro" id="IPR029058">
    <property type="entry name" value="AB_hydrolase_fold"/>
</dbReference>
<keyword evidence="3" id="KW-1185">Reference proteome</keyword>
<feature type="domain" description="AB hydrolase-1" evidence="1">
    <location>
        <begin position="26"/>
        <end position="140"/>
    </location>
</feature>
<dbReference type="AlphaFoldDB" id="A0A6I3SQ38"/>
<evidence type="ECO:0000259" key="1">
    <source>
        <dbReference type="Pfam" id="PF00561"/>
    </source>
</evidence>
<gene>
    <name evidence="2" type="ORF">GJ688_18095</name>
</gene>
<dbReference type="InterPro" id="IPR050266">
    <property type="entry name" value="AB_hydrolase_sf"/>
</dbReference>
<accession>A0A6I3SQ38</accession>
<comment type="caution">
    <text evidence="2">The sequence shown here is derived from an EMBL/GenBank/DDBJ whole genome shotgun (WGS) entry which is preliminary data.</text>
</comment>
<keyword evidence="2" id="KW-0378">Hydrolase</keyword>
<dbReference type="Gene3D" id="3.40.50.1820">
    <property type="entry name" value="alpha/beta hydrolase"/>
    <property type="match status" value="1"/>
</dbReference>
<dbReference type="InterPro" id="IPR000073">
    <property type="entry name" value="AB_hydrolase_1"/>
</dbReference>
<dbReference type="Pfam" id="PF00561">
    <property type="entry name" value="Abhydrolase_1"/>
    <property type="match status" value="1"/>
</dbReference>
<dbReference type="Proteomes" id="UP000430670">
    <property type="component" value="Unassembled WGS sequence"/>
</dbReference>
<sequence>MNKRDDMPVQRLNGTDIYYEIHGEGPAVVFIPGVAVSHGMWAPQVAAFQKSHQVITYDVRGTGRSGKMSWSTRIEDHARDLASLLRFLKIKEAAVCGVSFGGVIAQRFALNYPRLCRALILVDTFSELKPRDREEASLWLMTWLASPMFLLPKPWLTSMLMDFYEPWPDAQQVLRAEVPKIRGLDAVKTRWMIRKVDFTRSLAQIQCPCLGIVGGESELAIRMMKRLIKAIPDASLQVVPDSFDPTSLCRCEEFNGLLTDFFHRIGWQAGMDVEPLYPNAGFTHKIERRRNPEGVRTYEWERKRVR</sequence>
<reference evidence="2 3" key="1">
    <citation type="submission" date="2019-11" db="EMBL/GenBank/DDBJ databases">
        <title>Whole-genome sequence of a the green, strictly anaerobic photosynthetic bacterium Heliobacillus mobilis DSM 6151.</title>
        <authorList>
            <person name="Kyndt J.A."/>
            <person name="Meyer T.E."/>
        </authorList>
    </citation>
    <scope>NUCLEOTIDE SEQUENCE [LARGE SCALE GENOMIC DNA]</scope>
    <source>
        <strain evidence="2 3">DSM 6151</strain>
    </source>
</reference>
<dbReference type="OrthoDB" id="9775557at2"/>
<dbReference type="GO" id="GO:0016787">
    <property type="term" value="F:hydrolase activity"/>
    <property type="evidence" value="ECO:0007669"/>
    <property type="project" value="UniProtKB-KW"/>
</dbReference>
<protein>
    <submittedName>
        <fullName evidence="2">Alpha/beta fold hydrolase</fullName>
    </submittedName>
</protein>
<dbReference type="PANTHER" id="PTHR43798">
    <property type="entry name" value="MONOACYLGLYCEROL LIPASE"/>
    <property type="match status" value="1"/>
</dbReference>